<dbReference type="GO" id="GO:0005524">
    <property type="term" value="F:ATP binding"/>
    <property type="evidence" value="ECO:0007669"/>
    <property type="project" value="UniProtKB-KW"/>
</dbReference>
<evidence type="ECO:0000256" key="4">
    <source>
        <dbReference type="ARBA" id="ARBA00022840"/>
    </source>
</evidence>
<comment type="similarity">
    <text evidence="1">Belongs to the ABC transporter superfamily.</text>
</comment>
<evidence type="ECO:0000313" key="6">
    <source>
        <dbReference type="EMBL" id="RJF89477.1"/>
    </source>
</evidence>
<organism evidence="6 7">
    <name type="scientific">Oleomonas cavernae</name>
    <dbReference type="NCBI Taxonomy" id="2320859"/>
    <lineage>
        <taxon>Bacteria</taxon>
        <taxon>Pseudomonadati</taxon>
        <taxon>Pseudomonadota</taxon>
        <taxon>Alphaproteobacteria</taxon>
        <taxon>Acetobacterales</taxon>
        <taxon>Acetobacteraceae</taxon>
        <taxon>Oleomonas</taxon>
    </lineage>
</organism>
<keyword evidence="4 6" id="KW-0067">ATP-binding</keyword>
<dbReference type="GO" id="GO:0016887">
    <property type="term" value="F:ATP hydrolysis activity"/>
    <property type="evidence" value="ECO:0007669"/>
    <property type="project" value="InterPro"/>
</dbReference>
<dbReference type="InterPro" id="IPR050683">
    <property type="entry name" value="Bact_Polysacc_Export_ATP-bd"/>
</dbReference>
<accession>A0A418WHF8</accession>
<dbReference type="RefSeq" id="WP_119781412.1">
    <property type="nucleotide sequence ID" value="NZ_QYUK01000011.1"/>
</dbReference>
<dbReference type="AlphaFoldDB" id="A0A418WHF8"/>
<proteinExistence type="inferred from homology"/>
<dbReference type="SUPFAM" id="SSF52540">
    <property type="entry name" value="P-loop containing nucleoside triphosphate hydrolases"/>
    <property type="match status" value="1"/>
</dbReference>
<dbReference type="PANTHER" id="PTHR46743">
    <property type="entry name" value="TEICHOIC ACIDS EXPORT ATP-BINDING PROTEIN TAGH"/>
    <property type="match status" value="1"/>
</dbReference>
<dbReference type="InterPro" id="IPR027417">
    <property type="entry name" value="P-loop_NTPase"/>
</dbReference>
<protein>
    <submittedName>
        <fullName evidence="6">ABC transporter ATP-binding protein</fullName>
    </submittedName>
</protein>
<keyword evidence="3" id="KW-0547">Nucleotide-binding</keyword>
<gene>
    <name evidence="6" type="ORF">D3874_22950</name>
</gene>
<name>A0A418WHF8_9PROT</name>
<feature type="domain" description="ABC transporter" evidence="5">
    <location>
        <begin position="3"/>
        <end position="222"/>
    </location>
</feature>
<evidence type="ECO:0000256" key="1">
    <source>
        <dbReference type="ARBA" id="ARBA00005417"/>
    </source>
</evidence>
<dbReference type="EMBL" id="QYUK01000011">
    <property type="protein sequence ID" value="RJF89477.1"/>
    <property type="molecule type" value="Genomic_DNA"/>
</dbReference>
<comment type="caution">
    <text evidence="6">The sequence shown here is derived from an EMBL/GenBank/DDBJ whole genome shotgun (WGS) entry which is preliminary data.</text>
</comment>
<dbReference type="Pfam" id="PF00005">
    <property type="entry name" value="ABC_tran"/>
    <property type="match status" value="1"/>
</dbReference>
<sequence>MSIRAINVTKRYRKGGRPFAVIDQLSFELARGRRLALLGPNGAGKSTLLRLIAGAEDPDSGVIERDMTVSWPLGFSGFFAGGLSGLANIRFCARIYGIEPDQITGFVAEFSELGSDLLEPVKNYSMGMRARLAFALSMAIDFECLLIDEVLAVGDVGFQQRCQAALAERRANTSLVLVTHNVIAARQLCDCALILSKNGIHAYDDVDDGIAAYRQMMGQATTPAAPPAAPPRPSDVPGAVRPIAMPPALSPRPRLPRLPNRRRCRDAVQTVQAAHLHHGHRRAGRHLLLPDRRAAVCFGRGVRRARAWPRQRRRRLHDQCPVRHRWGLVDFGNRRGGRIHPLVRHAPVPGRAPSPARVV</sequence>
<evidence type="ECO:0000256" key="2">
    <source>
        <dbReference type="ARBA" id="ARBA00022448"/>
    </source>
</evidence>
<evidence type="ECO:0000259" key="5">
    <source>
        <dbReference type="PROSITE" id="PS50893"/>
    </source>
</evidence>
<dbReference type="SMART" id="SM00382">
    <property type="entry name" value="AAA"/>
    <property type="match status" value="1"/>
</dbReference>
<dbReference type="CDD" id="cd03220">
    <property type="entry name" value="ABC_KpsT_Wzt"/>
    <property type="match status" value="1"/>
</dbReference>
<dbReference type="InterPro" id="IPR003593">
    <property type="entry name" value="AAA+_ATPase"/>
</dbReference>
<evidence type="ECO:0000256" key="3">
    <source>
        <dbReference type="ARBA" id="ARBA00022741"/>
    </source>
</evidence>
<dbReference type="GO" id="GO:0140359">
    <property type="term" value="F:ABC-type transporter activity"/>
    <property type="evidence" value="ECO:0007669"/>
    <property type="project" value="InterPro"/>
</dbReference>
<keyword evidence="2" id="KW-0813">Transport</keyword>
<dbReference type="InterPro" id="IPR003439">
    <property type="entry name" value="ABC_transporter-like_ATP-bd"/>
</dbReference>
<dbReference type="Proteomes" id="UP000284605">
    <property type="component" value="Unassembled WGS sequence"/>
</dbReference>
<keyword evidence="7" id="KW-1185">Reference proteome</keyword>
<dbReference type="PROSITE" id="PS50893">
    <property type="entry name" value="ABC_TRANSPORTER_2"/>
    <property type="match status" value="1"/>
</dbReference>
<dbReference type="OrthoDB" id="7157922at2"/>
<reference evidence="6 7" key="1">
    <citation type="submission" date="2018-09" db="EMBL/GenBank/DDBJ databases">
        <authorList>
            <person name="Zhu H."/>
        </authorList>
    </citation>
    <scope>NUCLEOTIDE SEQUENCE [LARGE SCALE GENOMIC DNA]</scope>
    <source>
        <strain evidence="6 7">K1W22B-8</strain>
    </source>
</reference>
<dbReference type="InterPro" id="IPR015860">
    <property type="entry name" value="ABC_transpr_TagH-like"/>
</dbReference>
<dbReference type="Gene3D" id="3.40.50.300">
    <property type="entry name" value="P-loop containing nucleotide triphosphate hydrolases"/>
    <property type="match status" value="1"/>
</dbReference>
<dbReference type="GO" id="GO:0016020">
    <property type="term" value="C:membrane"/>
    <property type="evidence" value="ECO:0007669"/>
    <property type="project" value="InterPro"/>
</dbReference>
<dbReference type="PANTHER" id="PTHR46743:SF2">
    <property type="entry name" value="TEICHOIC ACIDS EXPORT ATP-BINDING PROTEIN TAGH"/>
    <property type="match status" value="1"/>
</dbReference>
<evidence type="ECO:0000313" key="7">
    <source>
        <dbReference type="Proteomes" id="UP000284605"/>
    </source>
</evidence>